<dbReference type="Proteomes" id="UP000054928">
    <property type="component" value="Unassembled WGS sequence"/>
</dbReference>
<dbReference type="EMBL" id="CCYD01000645">
    <property type="protein sequence ID" value="CEG42831.1"/>
    <property type="molecule type" value="Genomic_DNA"/>
</dbReference>
<accession>A0A0P1APR1</accession>
<protein>
    <submittedName>
        <fullName evidence="1">Uncharacterized protein</fullName>
    </submittedName>
</protein>
<dbReference type="RefSeq" id="XP_036263240.1">
    <property type="nucleotide sequence ID" value="XM_036407546.1"/>
</dbReference>
<evidence type="ECO:0000313" key="1">
    <source>
        <dbReference type="EMBL" id="CEG42831.1"/>
    </source>
</evidence>
<proteinExistence type="predicted"/>
<keyword evidence="2" id="KW-1185">Reference proteome</keyword>
<sequence>MRRQLRQNVLLMPVSTERAPLKIVDQLFENREKSTRGVVGSVGDNSFILQCYIQLILLLETLGFSEVVSCGRLLERLVCGQPYLIFLRKIKTSWIF</sequence>
<evidence type="ECO:0000313" key="2">
    <source>
        <dbReference type="Proteomes" id="UP000054928"/>
    </source>
</evidence>
<reference evidence="2" key="1">
    <citation type="submission" date="2014-09" db="EMBL/GenBank/DDBJ databases">
        <authorList>
            <person name="Sharma Rahul"/>
            <person name="Thines Marco"/>
        </authorList>
    </citation>
    <scope>NUCLEOTIDE SEQUENCE [LARGE SCALE GENOMIC DNA]</scope>
</reference>
<name>A0A0P1APR1_PLAHL</name>
<dbReference type="AlphaFoldDB" id="A0A0P1APR1"/>
<dbReference type="GeneID" id="59052651"/>
<organism evidence="1 2">
    <name type="scientific">Plasmopara halstedii</name>
    <name type="common">Downy mildew of sunflower</name>
    <dbReference type="NCBI Taxonomy" id="4781"/>
    <lineage>
        <taxon>Eukaryota</taxon>
        <taxon>Sar</taxon>
        <taxon>Stramenopiles</taxon>
        <taxon>Oomycota</taxon>
        <taxon>Peronosporomycetes</taxon>
        <taxon>Peronosporales</taxon>
        <taxon>Peronosporaceae</taxon>
        <taxon>Plasmopara</taxon>
    </lineage>
</organism>